<accession>A0A4P9WMS4</accession>
<feature type="compositionally biased region" description="Polar residues" evidence="1">
    <location>
        <begin position="45"/>
        <end position="56"/>
    </location>
</feature>
<dbReference type="EMBL" id="KZ993965">
    <property type="protein sequence ID" value="RKO94224.1"/>
    <property type="molecule type" value="Genomic_DNA"/>
</dbReference>
<organism evidence="2 3">
    <name type="scientific">Blyttiomyces helicus</name>
    <dbReference type="NCBI Taxonomy" id="388810"/>
    <lineage>
        <taxon>Eukaryota</taxon>
        <taxon>Fungi</taxon>
        <taxon>Fungi incertae sedis</taxon>
        <taxon>Chytridiomycota</taxon>
        <taxon>Chytridiomycota incertae sedis</taxon>
        <taxon>Chytridiomycetes</taxon>
        <taxon>Chytridiomycetes incertae sedis</taxon>
        <taxon>Blyttiomyces</taxon>
    </lineage>
</organism>
<evidence type="ECO:0000313" key="3">
    <source>
        <dbReference type="Proteomes" id="UP000269721"/>
    </source>
</evidence>
<evidence type="ECO:0000313" key="2">
    <source>
        <dbReference type="EMBL" id="RKO94224.1"/>
    </source>
</evidence>
<gene>
    <name evidence="2" type="ORF">BDK51DRAFT_34644</name>
</gene>
<feature type="region of interest" description="Disordered" evidence="1">
    <location>
        <begin position="194"/>
        <end position="251"/>
    </location>
</feature>
<sequence length="251" mass="28036">MFLTLRSRRQLGFEREQFIDGSDEEDPSPISAVADSPAAGVDSNAGPTSVESTASALTRPLPPAIANTDTTDDSLLVNFFSQSNLAVVKLKVGLDDKIHCLETKQKEPKIKRPQEEQRSPPIWIERRTEFPVPTEDHFTKNEQLSWGRGLRCAGLTPNPHVNGFHGTRGQVEYQTPEFTPAAREMVFLRSEEDFHHTPPRLSNKSHANPLDLDGRRNRSYVGLGGERTALASQTATKYEKGSQDYRNWPPS</sequence>
<evidence type="ECO:0000256" key="1">
    <source>
        <dbReference type="SAM" id="MobiDB-lite"/>
    </source>
</evidence>
<feature type="region of interest" description="Disordered" evidence="1">
    <location>
        <begin position="14"/>
        <end position="65"/>
    </location>
</feature>
<keyword evidence="3" id="KW-1185">Reference proteome</keyword>
<dbReference type="Proteomes" id="UP000269721">
    <property type="component" value="Unassembled WGS sequence"/>
</dbReference>
<protein>
    <submittedName>
        <fullName evidence="2">Uncharacterized protein</fullName>
    </submittedName>
</protein>
<reference evidence="3" key="1">
    <citation type="journal article" date="2018" name="Nat. Microbiol.">
        <title>Leveraging single-cell genomics to expand the fungal tree of life.</title>
        <authorList>
            <person name="Ahrendt S.R."/>
            <person name="Quandt C.A."/>
            <person name="Ciobanu D."/>
            <person name="Clum A."/>
            <person name="Salamov A."/>
            <person name="Andreopoulos B."/>
            <person name="Cheng J.F."/>
            <person name="Woyke T."/>
            <person name="Pelin A."/>
            <person name="Henrissat B."/>
            <person name="Reynolds N.K."/>
            <person name="Benny G.L."/>
            <person name="Smith M.E."/>
            <person name="James T.Y."/>
            <person name="Grigoriev I.V."/>
        </authorList>
    </citation>
    <scope>NUCLEOTIDE SEQUENCE [LARGE SCALE GENOMIC DNA]</scope>
</reference>
<dbReference type="AlphaFoldDB" id="A0A4P9WMS4"/>
<proteinExistence type="predicted"/>
<name>A0A4P9WMS4_9FUNG</name>